<evidence type="ECO:0000259" key="9">
    <source>
        <dbReference type="Pfam" id="PF02742"/>
    </source>
</evidence>
<gene>
    <name evidence="10" type="ORF">H9850_03595</name>
</gene>
<dbReference type="SUPFAM" id="SSF47979">
    <property type="entry name" value="Iron-dependent repressor protein, dimerization domain"/>
    <property type="match status" value="1"/>
</dbReference>
<dbReference type="Proteomes" id="UP000886829">
    <property type="component" value="Unassembled WGS sequence"/>
</dbReference>
<evidence type="ECO:0000259" key="8">
    <source>
        <dbReference type="Pfam" id="PF01325"/>
    </source>
</evidence>
<dbReference type="SMART" id="SM00529">
    <property type="entry name" value="HTH_DTXR"/>
    <property type="match status" value="1"/>
</dbReference>
<evidence type="ECO:0000256" key="2">
    <source>
        <dbReference type="ARBA" id="ARBA00022386"/>
    </source>
</evidence>
<dbReference type="GO" id="GO:0046983">
    <property type="term" value="F:protein dimerization activity"/>
    <property type="evidence" value="ECO:0007669"/>
    <property type="project" value="InterPro"/>
</dbReference>
<comment type="function">
    <text evidence="6">In the presence of manganese, represses expression of mntH and mntS. Up-regulates expression of mntP.</text>
</comment>
<dbReference type="InterPro" id="IPR022687">
    <property type="entry name" value="HTH_DTXR"/>
</dbReference>
<reference evidence="10" key="2">
    <citation type="submission" date="2021-04" db="EMBL/GenBank/DDBJ databases">
        <authorList>
            <person name="Gilroy R."/>
        </authorList>
    </citation>
    <scope>NUCLEOTIDE SEQUENCE</scope>
    <source>
        <strain evidence="10">USASDec5-558</strain>
    </source>
</reference>
<dbReference type="InterPro" id="IPR036421">
    <property type="entry name" value="Fe_dep_repressor_sf"/>
</dbReference>
<evidence type="ECO:0000256" key="4">
    <source>
        <dbReference type="ARBA" id="ARBA00023125"/>
    </source>
</evidence>
<dbReference type="GO" id="GO:0003700">
    <property type="term" value="F:DNA-binding transcription factor activity"/>
    <property type="evidence" value="ECO:0007669"/>
    <property type="project" value="InterPro"/>
</dbReference>
<evidence type="ECO:0000256" key="1">
    <source>
        <dbReference type="ARBA" id="ARBA00007871"/>
    </source>
</evidence>
<dbReference type="InterPro" id="IPR036390">
    <property type="entry name" value="WH_DNA-bd_sf"/>
</dbReference>
<dbReference type="GO" id="GO:0003677">
    <property type="term" value="F:DNA binding"/>
    <property type="evidence" value="ECO:0007669"/>
    <property type="project" value="UniProtKB-KW"/>
</dbReference>
<comment type="caution">
    <text evidence="10">The sequence shown here is derived from an EMBL/GenBank/DDBJ whole genome shotgun (WGS) entry which is preliminary data.</text>
</comment>
<dbReference type="InterPro" id="IPR050536">
    <property type="entry name" value="DtxR_MntR_Metal-Reg"/>
</dbReference>
<comment type="similarity">
    <text evidence="1">Belongs to the DtxR/MntR family.</text>
</comment>
<evidence type="ECO:0000256" key="5">
    <source>
        <dbReference type="ARBA" id="ARBA00023163"/>
    </source>
</evidence>
<dbReference type="InterPro" id="IPR036388">
    <property type="entry name" value="WH-like_DNA-bd_sf"/>
</dbReference>
<evidence type="ECO:0000256" key="3">
    <source>
        <dbReference type="ARBA" id="ARBA00023015"/>
    </source>
</evidence>
<name>A0A9D1WCA6_9GAMM</name>
<keyword evidence="3" id="KW-0805">Transcription regulation</keyword>
<evidence type="ECO:0000256" key="6">
    <source>
        <dbReference type="ARBA" id="ARBA00025185"/>
    </source>
</evidence>
<dbReference type="SUPFAM" id="SSF46785">
    <property type="entry name" value="Winged helix' DNA-binding domain"/>
    <property type="match status" value="1"/>
</dbReference>
<dbReference type="Pfam" id="PF02742">
    <property type="entry name" value="Fe_dep_repr_C"/>
    <property type="match status" value="1"/>
</dbReference>
<feature type="region of interest" description="Disordered" evidence="7">
    <location>
        <begin position="1"/>
        <end position="25"/>
    </location>
</feature>
<dbReference type="Pfam" id="PF01325">
    <property type="entry name" value="Fe_dep_repress"/>
    <property type="match status" value="1"/>
</dbReference>
<feature type="domain" description="HTH dtxR-type" evidence="8">
    <location>
        <begin position="28"/>
        <end position="83"/>
    </location>
</feature>
<evidence type="ECO:0000313" key="11">
    <source>
        <dbReference type="Proteomes" id="UP000886829"/>
    </source>
</evidence>
<proteinExistence type="inferred from homology"/>
<reference evidence="10" key="1">
    <citation type="journal article" date="2021" name="PeerJ">
        <title>Extensive microbial diversity within the chicken gut microbiome revealed by metagenomics and culture.</title>
        <authorList>
            <person name="Gilroy R."/>
            <person name="Ravi A."/>
            <person name="Getino M."/>
            <person name="Pursley I."/>
            <person name="Horton D.L."/>
            <person name="Alikhan N.F."/>
            <person name="Baker D."/>
            <person name="Gharbi K."/>
            <person name="Hall N."/>
            <person name="Watson M."/>
            <person name="Adriaenssens E.M."/>
            <person name="Foster-Nyarko E."/>
            <person name="Jarju S."/>
            <person name="Secka A."/>
            <person name="Antonio M."/>
            <person name="Oren A."/>
            <person name="Chaudhuri R.R."/>
            <person name="La Ragione R."/>
            <person name="Hildebrand F."/>
            <person name="Pallen M.J."/>
        </authorList>
    </citation>
    <scope>NUCLEOTIDE SEQUENCE</scope>
    <source>
        <strain evidence="10">USASDec5-558</strain>
    </source>
</reference>
<dbReference type="Gene3D" id="1.10.10.10">
    <property type="entry name" value="Winged helix-like DNA-binding domain superfamily/Winged helix DNA-binding domain"/>
    <property type="match status" value="1"/>
</dbReference>
<keyword evidence="4" id="KW-0238">DNA-binding</keyword>
<keyword evidence="5" id="KW-0804">Transcription</keyword>
<protein>
    <recommendedName>
        <fullName evidence="2">Transcriptional regulator MntR</fullName>
    </recommendedName>
</protein>
<accession>A0A9D1WCA6</accession>
<sequence length="160" mass="17780">MDLEKPSPLSALDASPEPVPAKTSGIAESGETYLETILLIKERTQSGLVRAVDIANELCFSKPSVSRALGQLREKGLINIEQSGAIVFTPEGLAYAQEVFKRHRVLTYFLRYVLKVPAAQAEHDACRIEHVISSVTMQHIIEYLETNNMLPDDFNHSKKS</sequence>
<dbReference type="PANTHER" id="PTHR33238:SF7">
    <property type="entry name" value="IRON-DEPENDENT TRANSCRIPTIONAL REGULATOR"/>
    <property type="match status" value="1"/>
</dbReference>
<dbReference type="InterPro" id="IPR022689">
    <property type="entry name" value="Iron_dep_repressor"/>
</dbReference>
<dbReference type="InterPro" id="IPR001367">
    <property type="entry name" value="Fe_dep_repressor"/>
</dbReference>
<dbReference type="PANTHER" id="PTHR33238">
    <property type="entry name" value="IRON (METAL) DEPENDENT REPRESSOR, DTXR FAMILY"/>
    <property type="match status" value="1"/>
</dbReference>
<dbReference type="EMBL" id="DXEV01000072">
    <property type="protein sequence ID" value="HIX56540.1"/>
    <property type="molecule type" value="Genomic_DNA"/>
</dbReference>
<feature type="domain" description="Iron dependent repressor metal binding and dimerisation" evidence="9">
    <location>
        <begin position="89"/>
        <end position="146"/>
    </location>
</feature>
<evidence type="ECO:0000256" key="7">
    <source>
        <dbReference type="SAM" id="MobiDB-lite"/>
    </source>
</evidence>
<dbReference type="Gene3D" id="1.10.60.10">
    <property type="entry name" value="Iron dependent repressor, metal binding and dimerisation domain"/>
    <property type="match status" value="1"/>
</dbReference>
<dbReference type="AlphaFoldDB" id="A0A9D1WCA6"/>
<evidence type="ECO:0000313" key="10">
    <source>
        <dbReference type="EMBL" id="HIX56540.1"/>
    </source>
</evidence>
<organism evidence="10 11">
    <name type="scientific">Candidatus Anaerobiospirillum pullistercoris</name>
    <dbReference type="NCBI Taxonomy" id="2838452"/>
    <lineage>
        <taxon>Bacteria</taxon>
        <taxon>Pseudomonadati</taxon>
        <taxon>Pseudomonadota</taxon>
        <taxon>Gammaproteobacteria</taxon>
        <taxon>Aeromonadales</taxon>
        <taxon>Succinivibrionaceae</taxon>
        <taxon>Anaerobiospirillum</taxon>
    </lineage>
</organism>
<dbReference type="GO" id="GO:0046914">
    <property type="term" value="F:transition metal ion binding"/>
    <property type="evidence" value="ECO:0007669"/>
    <property type="project" value="InterPro"/>
</dbReference>